<name>A0A4R8RBG7_COLTR</name>
<gene>
    <name evidence="1" type="ORF">CTRI78_v006855</name>
</gene>
<proteinExistence type="predicted"/>
<dbReference type="AlphaFoldDB" id="A0A4R8RBG7"/>
<dbReference type="EMBL" id="RYZW01000067">
    <property type="protein sequence ID" value="TDZ53644.1"/>
    <property type="molecule type" value="Genomic_DNA"/>
</dbReference>
<evidence type="ECO:0000313" key="1">
    <source>
        <dbReference type="EMBL" id="TDZ53644.1"/>
    </source>
</evidence>
<sequence length="542" mass="62439">MTENTNRVSFEDLPTEVLLDIFSYVPDVPALHSLVLASPNAFRAFQTYGPEIIEHVFDQSVFPEILFIMRRVALIRQSTLENTPEEDSRSFFKHHVSTKRHFYARNCGYEAQKRDPALTGAMSFTTLLTNDAGPESHALTAWRFLKLTRSIALAAHDCLTIAFDKCVAATPSRPLKRIYFGMCHWEQHFESEPVDMVDVGRPSWLEMQRMMRGFWRFQLLGEIQDAILENRLSWTDEKLTPETFDTAYVDYLVPTSLDPSTIAQPIVWEPVWGSQFEEFAMAREFTNKVQADLEGLRARARELGILSGSPGPVSSEPKGFANRPPEASFWPKGCQAISKRASPKPKTAPWSWQQHLEHDSPGYRICKRLTKHRGSPLCHVPKSEFRNLGFFIWDAFRLRHMGLLKSSGWKPSQQPILGHASNLAFTWRSYFADDVIRRADLQSQQEWEREKEAAREYREKYGTSRKHVINGIGGRLKGLTEEQELWIVYTELGCSGYLMASCLDWEIIFPYCSDQDEPKKLSRRLFHGKTDPSSRRGLYWTK</sequence>
<organism evidence="1 2">
    <name type="scientific">Colletotrichum trifolii</name>
    <dbReference type="NCBI Taxonomy" id="5466"/>
    <lineage>
        <taxon>Eukaryota</taxon>
        <taxon>Fungi</taxon>
        <taxon>Dikarya</taxon>
        <taxon>Ascomycota</taxon>
        <taxon>Pezizomycotina</taxon>
        <taxon>Sordariomycetes</taxon>
        <taxon>Hypocreomycetidae</taxon>
        <taxon>Glomerellales</taxon>
        <taxon>Glomerellaceae</taxon>
        <taxon>Colletotrichum</taxon>
        <taxon>Colletotrichum orbiculare species complex</taxon>
    </lineage>
</organism>
<evidence type="ECO:0000313" key="2">
    <source>
        <dbReference type="Proteomes" id="UP000295703"/>
    </source>
</evidence>
<dbReference type="Proteomes" id="UP000295703">
    <property type="component" value="Unassembled WGS sequence"/>
</dbReference>
<keyword evidence="2" id="KW-1185">Reference proteome</keyword>
<reference evidence="1 2" key="1">
    <citation type="submission" date="2018-12" db="EMBL/GenBank/DDBJ databases">
        <title>Genome sequence and assembly of Colletotrichum trifolii.</title>
        <authorList>
            <person name="Gan P."/>
            <person name="Shirasu K."/>
        </authorList>
    </citation>
    <scope>NUCLEOTIDE SEQUENCE [LARGE SCALE GENOMIC DNA]</scope>
    <source>
        <strain evidence="1 2">543-2</strain>
    </source>
</reference>
<accession>A0A4R8RBG7</accession>
<protein>
    <recommendedName>
        <fullName evidence="3">F-box domain-containing protein</fullName>
    </recommendedName>
</protein>
<dbReference type="STRING" id="5466.A0A4R8RBG7"/>
<comment type="caution">
    <text evidence="1">The sequence shown here is derived from an EMBL/GenBank/DDBJ whole genome shotgun (WGS) entry which is preliminary data.</text>
</comment>
<evidence type="ECO:0008006" key="3">
    <source>
        <dbReference type="Google" id="ProtNLM"/>
    </source>
</evidence>